<gene>
    <name evidence="1" type="ORF">AOC03_04200</name>
</gene>
<proteinExistence type="predicted"/>
<accession>A0A0M4U668</accession>
<name>A0A0M4U668_9GAMM</name>
<dbReference type="OrthoDB" id="190583at2"/>
<evidence type="ECO:0000313" key="1">
    <source>
        <dbReference type="EMBL" id="ALF59351.1"/>
    </source>
</evidence>
<evidence type="ECO:0000313" key="2">
    <source>
        <dbReference type="Proteomes" id="UP000059847"/>
    </source>
</evidence>
<dbReference type="RefSeq" id="WP_062533737.1">
    <property type="nucleotide sequence ID" value="NZ_CP012678.1"/>
</dbReference>
<dbReference type="Proteomes" id="UP000059847">
    <property type="component" value="Chromosome"/>
</dbReference>
<dbReference type="AlphaFoldDB" id="A0A0M4U668"/>
<reference evidence="1 2" key="1">
    <citation type="submission" date="2015-09" db="EMBL/GenBank/DDBJ databases">
        <title>Complete genome of Psychrobacter urativorans R10.10B.</title>
        <authorList>
            <person name="See-Too W.S."/>
            <person name="Chan K.G."/>
        </authorList>
    </citation>
    <scope>NUCLEOTIDE SEQUENCE [LARGE SCALE GENOMIC DNA]</scope>
    <source>
        <strain evidence="1 2">R10.10B</strain>
    </source>
</reference>
<dbReference type="EMBL" id="CP012678">
    <property type="protein sequence ID" value="ALF59351.1"/>
    <property type="molecule type" value="Genomic_DNA"/>
</dbReference>
<keyword evidence="2" id="KW-1185">Reference proteome</keyword>
<protein>
    <submittedName>
        <fullName evidence="1">Uncharacterized protein</fullName>
    </submittedName>
</protein>
<sequence>MSQIFNLRLATDTLATDAQLLNVTPAHLQNINIQVSVSIIQQPEPQLWFTYQIQIPYAELAAQLSWSTWQQAQCHFTDYLWEDTCLECFIAGSSTDSNEATRYIEINASPNGRYALYHFKSYRNQSSLPPLPLLYINKLQTEKKSRAYINWSDNIIEPPLTSKLSPMNTSSLIPVNLKTHSFKPRYCYQRRFGLPISQLPSYFFNDSFSSSVGIEQLHPCVILRFGEIALYFASAHVSPPDFHQRSYWPSFDYQTVMASHKD</sequence>
<organism evidence="1 2">
    <name type="scientific">Psychrobacter urativorans</name>
    <dbReference type="NCBI Taxonomy" id="45610"/>
    <lineage>
        <taxon>Bacteria</taxon>
        <taxon>Pseudomonadati</taxon>
        <taxon>Pseudomonadota</taxon>
        <taxon>Gammaproteobacteria</taxon>
        <taxon>Moraxellales</taxon>
        <taxon>Moraxellaceae</taxon>
        <taxon>Psychrobacter</taxon>
    </lineage>
</organism>
<dbReference type="KEGG" id="pur:AOC03_04200"/>